<comment type="caution">
    <text evidence="13">The sequence shown here is derived from an EMBL/GenBank/DDBJ whole genome shotgun (WGS) entry which is preliminary data.</text>
</comment>
<dbReference type="Pfam" id="PF12698">
    <property type="entry name" value="ABC2_membrane_3"/>
    <property type="match status" value="2"/>
</dbReference>
<evidence type="ECO:0000256" key="5">
    <source>
        <dbReference type="ARBA" id="ARBA00022737"/>
    </source>
</evidence>
<dbReference type="PANTHER" id="PTHR19229">
    <property type="entry name" value="ATP-BINDING CASSETTE TRANSPORTER SUBFAMILY A ABCA"/>
    <property type="match status" value="1"/>
</dbReference>
<reference evidence="13 14" key="1">
    <citation type="journal article" date="2010" name="Proc. Natl. Acad. Sci. U.S.A.">
        <title>Insights into evolution of multicellular fungi from the assembled chromosomes of the mushroom Coprinopsis cinerea (Coprinus cinereus).</title>
        <authorList>
            <person name="Stajich J.E."/>
            <person name="Wilke S.K."/>
            <person name="Ahren D."/>
            <person name="Au C.H."/>
            <person name="Birren B.W."/>
            <person name="Borodovsky M."/>
            <person name="Burns C."/>
            <person name="Canback B."/>
            <person name="Casselton L.A."/>
            <person name="Cheng C.K."/>
            <person name="Deng J."/>
            <person name="Dietrich F.S."/>
            <person name="Fargo D.C."/>
            <person name="Farman M.L."/>
            <person name="Gathman A.C."/>
            <person name="Goldberg J."/>
            <person name="Guigo R."/>
            <person name="Hoegger P.J."/>
            <person name="Hooker J.B."/>
            <person name="Huggins A."/>
            <person name="James T.Y."/>
            <person name="Kamada T."/>
            <person name="Kilaru S."/>
            <person name="Kodira C."/>
            <person name="Kues U."/>
            <person name="Kupfer D."/>
            <person name="Kwan H.S."/>
            <person name="Lomsadze A."/>
            <person name="Li W."/>
            <person name="Lilly W.W."/>
            <person name="Ma L.J."/>
            <person name="Mackey A.J."/>
            <person name="Manning G."/>
            <person name="Martin F."/>
            <person name="Muraguchi H."/>
            <person name="Natvig D.O."/>
            <person name="Palmerini H."/>
            <person name="Ramesh M.A."/>
            <person name="Rehmeyer C.J."/>
            <person name="Roe B.A."/>
            <person name="Shenoy N."/>
            <person name="Stanke M."/>
            <person name="Ter-Hovhannisyan V."/>
            <person name="Tunlid A."/>
            <person name="Velagapudi R."/>
            <person name="Vision T.J."/>
            <person name="Zeng Q."/>
            <person name="Zolan M.E."/>
            <person name="Pukkila P.J."/>
        </authorList>
    </citation>
    <scope>NUCLEOTIDE SEQUENCE [LARGE SCALE GENOMIC DNA]</scope>
    <source>
        <strain evidence="14">Okayama-7 / 130 / ATCC MYA-4618 / FGSC 9003</strain>
    </source>
</reference>
<dbReference type="InterPro" id="IPR013525">
    <property type="entry name" value="ABC2_TM"/>
</dbReference>
<keyword evidence="3" id="KW-0813">Transport</keyword>
<evidence type="ECO:0000256" key="8">
    <source>
        <dbReference type="ARBA" id="ARBA00022989"/>
    </source>
</evidence>
<dbReference type="PROSITE" id="PS50893">
    <property type="entry name" value="ABC_TRANSPORTER_2"/>
    <property type="match status" value="2"/>
</dbReference>
<evidence type="ECO:0000256" key="3">
    <source>
        <dbReference type="ARBA" id="ARBA00022448"/>
    </source>
</evidence>
<dbReference type="GO" id="GO:0005524">
    <property type="term" value="F:ATP binding"/>
    <property type="evidence" value="ECO:0007669"/>
    <property type="project" value="UniProtKB-KW"/>
</dbReference>
<dbReference type="GO" id="GO:0140359">
    <property type="term" value="F:ABC-type transporter activity"/>
    <property type="evidence" value="ECO:0007669"/>
    <property type="project" value="InterPro"/>
</dbReference>
<feature type="transmembrane region" description="Helical" evidence="11">
    <location>
        <begin position="398"/>
        <end position="422"/>
    </location>
</feature>
<feature type="transmembrane region" description="Helical" evidence="11">
    <location>
        <begin position="226"/>
        <end position="243"/>
    </location>
</feature>
<dbReference type="HOGENOM" id="CLU_001640_1_0_1"/>
<evidence type="ECO:0000256" key="7">
    <source>
        <dbReference type="ARBA" id="ARBA00022840"/>
    </source>
</evidence>
<dbReference type="GO" id="GO:0016020">
    <property type="term" value="C:membrane"/>
    <property type="evidence" value="ECO:0007669"/>
    <property type="project" value="UniProtKB-SubCell"/>
</dbReference>
<comment type="subcellular location">
    <subcellularLocation>
        <location evidence="1">Membrane</location>
        <topology evidence="1">Multi-pass membrane protein</topology>
    </subcellularLocation>
</comment>
<feature type="region of interest" description="Disordered" evidence="10">
    <location>
        <begin position="1566"/>
        <end position="1618"/>
    </location>
</feature>
<dbReference type="GO" id="GO:0005319">
    <property type="term" value="F:lipid transporter activity"/>
    <property type="evidence" value="ECO:0007669"/>
    <property type="project" value="TreeGrafter"/>
</dbReference>
<evidence type="ECO:0000256" key="4">
    <source>
        <dbReference type="ARBA" id="ARBA00022692"/>
    </source>
</evidence>
<feature type="transmembrane region" description="Helical" evidence="11">
    <location>
        <begin position="332"/>
        <end position="351"/>
    </location>
</feature>
<keyword evidence="5" id="KW-0677">Repeat</keyword>
<evidence type="ECO:0000313" key="13">
    <source>
        <dbReference type="EMBL" id="EAU92463.2"/>
    </source>
</evidence>
<feature type="transmembrane region" description="Helical" evidence="11">
    <location>
        <begin position="1110"/>
        <end position="1134"/>
    </location>
</feature>
<feature type="transmembrane region" description="Helical" evidence="11">
    <location>
        <begin position="28"/>
        <end position="49"/>
    </location>
</feature>
<feature type="transmembrane region" description="Helical" evidence="11">
    <location>
        <begin position="303"/>
        <end position="326"/>
    </location>
</feature>
<evidence type="ECO:0000256" key="2">
    <source>
        <dbReference type="ARBA" id="ARBA00008869"/>
    </source>
</evidence>
<dbReference type="InterPro" id="IPR027417">
    <property type="entry name" value="P-loop_NTPase"/>
</dbReference>
<feature type="transmembrane region" description="Helical" evidence="11">
    <location>
        <begin position="836"/>
        <end position="857"/>
    </location>
</feature>
<feature type="region of interest" description="Disordered" evidence="10">
    <location>
        <begin position="786"/>
        <end position="806"/>
    </location>
</feature>
<evidence type="ECO:0000256" key="1">
    <source>
        <dbReference type="ARBA" id="ARBA00004141"/>
    </source>
</evidence>
<dbReference type="CDD" id="cd03263">
    <property type="entry name" value="ABC_subfamily_A"/>
    <property type="match status" value="2"/>
</dbReference>
<dbReference type="GO" id="GO:0016887">
    <property type="term" value="F:ATP hydrolysis activity"/>
    <property type="evidence" value="ECO:0007669"/>
    <property type="project" value="InterPro"/>
</dbReference>
<feature type="domain" description="ABC transporter" evidence="12">
    <location>
        <begin position="458"/>
        <end position="691"/>
    </location>
</feature>
<proteinExistence type="inferred from homology"/>
<dbReference type="InterPro" id="IPR026082">
    <property type="entry name" value="ABCA"/>
</dbReference>
<dbReference type="EMBL" id="AACS02000001">
    <property type="protein sequence ID" value="EAU92463.2"/>
    <property type="molecule type" value="Genomic_DNA"/>
</dbReference>
<evidence type="ECO:0000256" key="10">
    <source>
        <dbReference type="SAM" id="MobiDB-lite"/>
    </source>
</evidence>
<gene>
    <name evidence="13" type="ORF">CC1G_00682</name>
</gene>
<dbReference type="GeneID" id="6005933"/>
<dbReference type="SMART" id="SM00382">
    <property type="entry name" value="AAA"/>
    <property type="match status" value="2"/>
</dbReference>
<dbReference type="InterPro" id="IPR003593">
    <property type="entry name" value="AAA+_ATPase"/>
</dbReference>
<feature type="compositionally biased region" description="Low complexity" evidence="10">
    <location>
        <begin position="796"/>
        <end position="806"/>
    </location>
</feature>
<dbReference type="OMA" id="WKNWIVL"/>
<dbReference type="InterPro" id="IPR017871">
    <property type="entry name" value="ABC_transporter-like_CS"/>
</dbReference>
<dbReference type="RefSeq" id="XP_001829503.2">
    <property type="nucleotide sequence ID" value="XM_001829451.2"/>
</dbReference>
<feature type="transmembrane region" description="Helical" evidence="11">
    <location>
        <begin position="1146"/>
        <end position="1174"/>
    </location>
</feature>
<keyword evidence="8 11" id="KW-1133">Transmembrane helix</keyword>
<keyword evidence="6" id="KW-0547">Nucleotide-binding</keyword>
<feature type="transmembrane region" description="Helical" evidence="11">
    <location>
        <begin position="1045"/>
        <end position="1072"/>
    </location>
</feature>
<dbReference type="VEuPathDB" id="FungiDB:CC1G_00682"/>
<keyword evidence="9 11" id="KW-0472">Membrane</keyword>
<feature type="transmembrane region" description="Helical" evidence="11">
    <location>
        <begin position="1005"/>
        <end position="1024"/>
    </location>
</feature>
<feature type="domain" description="ABC transporter" evidence="12">
    <location>
        <begin position="1259"/>
        <end position="1487"/>
    </location>
</feature>
<dbReference type="STRING" id="240176.A8N3N7"/>
<dbReference type="InParanoid" id="A8N3N7"/>
<feature type="compositionally biased region" description="Acidic residues" evidence="10">
    <location>
        <begin position="1579"/>
        <end position="1588"/>
    </location>
</feature>
<dbReference type="OrthoDB" id="8061355at2759"/>
<dbReference type="eggNOG" id="KOG0059">
    <property type="taxonomic scope" value="Eukaryota"/>
</dbReference>
<comment type="similarity">
    <text evidence="2">Belongs to the ABC transporter superfamily. ABCA family.</text>
</comment>
<evidence type="ECO:0000256" key="6">
    <source>
        <dbReference type="ARBA" id="ARBA00022741"/>
    </source>
</evidence>
<evidence type="ECO:0000256" key="11">
    <source>
        <dbReference type="SAM" id="Phobius"/>
    </source>
</evidence>
<feature type="transmembrane region" description="Helical" evidence="11">
    <location>
        <begin position="1195"/>
        <end position="1216"/>
    </location>
</feature>
<organism evidence="13 14">
    <name type="scientific">Coprinopsis cinerea (strain Okayama-7 / 130 / ATCC MYA-4618 / FGSC 9003)</name>
    <name type="common">Inky cap fungus</name>
    <name type="synonym">Hormographiella aspergillata</name>
    <dbReference type="NCBI Taxonomy" id="240176"/>
    <lineage>
        <taxon>Eukaryota</taxon>
        <taxon>Fungi</taxon>
        <taxon>Dikarya</taxon>
        <taxon>Basidiomycota</taxon>
        <taxon>Agaricomycotina</taxon>
        <taxon>Agaricomycetes</taxon>
        <taxon>Agaricomycetidae</taxon>
        <taxon>Agaricales</taxon>
        <taxon>Agaricineae</taxon>
        <taxon>Psathyrellaceae</taxon>
        <taxon>Coprinopsis</taxon>
    </lineage>
</organism>
<feature type="transmembrane region" description="Helical" evidence="11">
    <location>
        <begin position="358"/>
        <end position="378"/>
    </location>
</feature>
<dbReference type="PROSITE" id="PS00211">
    <property type="entry name" value="ABC_TRANSPORTER_1"/>
    <property type="match status" value="2"/>
</dbReference>
<keyword evidence="14" id="KW-1185">Reference proteome</keyword>
<feature type="transmembrane region" description="Helical" evidence="11">
    <location>
        <begin position="1078"/>
        <end position="1098"/>
    </location>
</feature>
<feature type="transmembrane region" description="Helical" evidence="11">
    <location>
        <begin position="269"/>
        <end position="291"/>
    </location>
</feature>
<dbReference type="Proteomes" id="UP000001861">
    <property type="component" value="Unassembled WGS sequence"/>
</dbReference>
<evidence type="ECO:0000256" key="9">
    <source>
        <dbReference type="ARBA" id="ARBA00023136"/>
    </source>
</evidence>
<dbReference type="PANTHER" id="PTHR19229:SF36">
    <property type="entry name" value="ATP-BINDING CASSETTE SUB-FAMILY A MEMBER 2"/>
    <property type="match status" value="1"/>
</dbReference>
<keyword evidence="7 13" id="KW-0067">ATP-binding</keyword>
<name>A8N3N7_COPC7</name>
<dbReference type="InterPro" id="IPR003439">
    <property type="entry name" value="ABC_transporter-like_ATP-bd"/>
</dbReference>
<protein>
    <submittedName>
        <fullName evidence="13">Nod factor export ATP-binding protein I</fullName>
    </submittedName>
</protein>
<dbReference type="Pfam" id="PF00005">
    <property type="entry name" value="ABC_tran"/>
    <property type="match status" value="2"/>
</dbReference>
<evidence type="ECO:0000259" key="12">
    <source>
        <dbReference type="PROSITE" id="PS50893"/>
    </source>
</evidence>
<dbReference type="Gene3D" id="3.40.50.300">
    <property type="entry name" value="P-loop containing nucleotide triphosphate hydrolases"/>
    <property type="match status" value="2"/>
</dbReference>
<dbReference type="KEGG" id="cci:CC1G_00682"/>
<keyword evidence="4 11" id="KW-0812">Transmembrane</keyword>
<evidence type="ECO:0000313" key="14">
    <source>
        <dbReference type="Proteomes" id="UP000001861"/>
    </source>
</evidence>
<sequence length="1618" mass="177065">MASLFWIQLRALIWKNWIVQWKSPILNVFRAFILPIAYGAFLAAAQLFLSELNNYGIGDPVPIHRLANEYDGSLTLVWADITSGTSNPTPVDIVNRITTGFNDKQLKGIKQVDSAAAILEACPQNFNLFSPCFAAVAFHDIPDGGNSPINYTIYADSGLSYINVVKHTSDFEKRVLPLQWAIDQAIIELQTGVEVPTPLEWPFTQETNEQQETDVRLSYVRAITDLLVLALFITFVGITYQLPGSFAGERANGLTSHMKAMGLMDKARIISWHLSISITYLPAWIIISILWRFRIWAETNVGIILLVHVLFGLSLASWSFFVAAPFGKSPQLAAVVTTFLAIILAVIALVMKSATTGTAFIFTLIFPPAFYVFATRAICGFEDQLLGANLVKRDPEFGLSLLPLVIAALIDIFLWPYLAVLWERHLYEAKLPSSVPWWKFWKRSPTTTDAALPNDKAISVRNLQKVYRTSRWSTKGGVTAVENLSFDVPKTGIFVLLGSNGAGKSTTMSIVGGLDGQTGGQVIFEGGHLRPPRGTIGIVPQKNVLFPELSCLQTLRVWKAVKWSPTSNPTEDLEQLLKDCDLGKKINANANTLSGGQKRKLQLAIGLLGGSKIVLVDECTSGVDPLSRRALWRTLTSFRDDRAIVFTTHFLDEADLLADEIAILAAPGKLVASGSPVALKRDLGEGYSIFVTFNHNNSEKGDPSQHTGLLDAIRPIAPDVHCTSPSPNQCSYQLKTKDSAVVQRVLELLENQGAQYNVTSYDILGTTIEDIFLDLMAQNGMPVLGSTDDAEKRKSTSTNAASDSASFNLADGRPVSPFRQALTIFHKRVLIAKRSWLTPVLTILAAIAGACIPLVFLRGQSQSCTRPLRELRPFPLYAPFLFLAQGNTSTVLAEPPGVLDILGPQVGLFLPVANVSSNDAFVAEIRQNYRNLSFGGLSINDENQALFAWEARPPGLNGPVLLNLVTNVLYNRALESTDGDVPRLIRAQYTAFPGIAAGTLVSLRWIVFFGAIMAVYPAFYALYVSRERRSSVQAMQLSNGLTDPIGLWLGHLLWDTINVVILSTIIVIAFAAASPDNFHGLGFLWFVMVLYGITAALFSYCASLWMSSPLAAFAAVAGYQFVVFVLYLCGYLLVLTYGETSSASKVITIIHFTTSIVAPVCSVTRAALVSVNLFQLLCDGRTPVTNSSMGDIMRFGGPILYLFVYMAVLLGILVWADSGSHTTRRLNNLKALVGSDEKLSGKEDVVVAAEEASRSDDLLRVLGISKTYDGQKVVNNVNFSLPRDTVFALLGPNGAGKTTTFNMIRGDVIPDDGDILINGTSVVRHPRSARANLGVCPQFTAIDSQLTVREHLLIYGRLKGLDKQELLESVDTVLKGTALMQYADRLASKLSGGNQRKVALAIALIGNPAVILIDEFSTGIDPKMKRDMWHTLRKVAVGKAVIITTHSMEEASALANKVGILAKKLLAVGTTESLASRYGSYEVHFTCRNRDEVVQARSLMTNIPGAKMADDVATRFEVPIDSSGGITLAQLFRILSTQGNFTEYTVEKATLESIFLKVIRENDVSEEDPDAKRKRCPSDEEPDDSSYDESEKSGDNRFWEDAKQKGFQSEDNRDCGQV</sequence>
<dbReference type="SUPFAM" id="SSF52540">
    <property type="entry name" value="P-loop containing nucleoside triphosphate hydrolases"/>
    <property type="match status" value="2"/>
</dbReference>
<accession>A8N3N7</accession>
<feature type="compositionally biased region" description="Basic and acidic residues" evidence="10">
    <location>
        <begin position="1589"/>
        <end position="1618"/>
    </location>
</feature>